<proteinExistence type="predicted"/>
<dbReference type="EMBL" id="CP043473">
    <property type="protein sequence ID" value="QEL57300.1"/>
    <property type="molecule type" value="Genomic_DNA"/>
</dbReference>
<organism evidence="2 3">
    <name type="scientific">Chromobacterium paludis</name>
    <dbReference type="NCBI Taxonomy" id="2605945"/>
    <lineage>
        <taxon>Bacteria</taxon>
        <taxon>Pseudomonadati</taxon>
        <taxon>Pseudomonadota</taxon>
        <taxon>Betaproteobacteria</taxon>
        <taxon>Neisseriales</taxon>
        <taxon>Chromobacteriaceae</taxon>
        <taxon>Chromobacterium</taxon>
    </lineage>
</organism>
<evidence type="ECO:0000313" key="3">
    <source>
        <dbReference type="Proteomes" id="UP000322079"/>
    </source>
</evidence>
<evidence type="ECO:0008006" key="4">
    <source>
        <dbReference type="Google" id="ProtNLM"/>
    </source>
</evidence>
<feature type="chain" id="PRO_5023013870" description="Lipoprotein" evidence="1">
    <location>
        <begin position="19"/>
        <end position="149"/>
    </location>
</feature>
<reference evidence="2 3" key="1">
    <citation type="submission" date="2019-08" db="EMBL/GenBank/DDBJ databases">
        <title>Chromobacterium paludis, a novel bacterium isolated from a Maryland marsh pond.</title>
        <authorList>
            <person name="Blackburn M.B."/>
            <person name="Gundersen-Rindal D.E."/>
        </authorList>
    </citation>
    <scope>NUCLEOTIDE SEQUENCE [LARGE SCALE GENOMIC DNA]</scope>
    <source>
        <strain evidence="3">IIBBL 257-1</strain>
    </source>
</reference>
<dbReference type="KEGG" id="chrm:FYK34_17880"/>
<accession>A0A5C1DL66</accession>
<evidence type="ECO:0000256" key="1">
    <source>
        <dbReference type="SAM" id="SignalP"/>
    </source>
</evidence>
<dbReference type="Proteomes" id="UP000322079">
    <property type="component" value="Chromosome"/>
</dbReference>
<dbReference type="RefSeq" id="WP_149298819.1">
    <property type="nucleotide sequence ID" value="NZ_CP043473.1"/>
</dbReference>
<name>A0A5C1DL66_9NEIS</name>
<dbReference type="AlphaFoldDB" id="A0A5C1DL66"/>
<keyword evidence="1" id="KW-0732">Signal</keyword>
<gene>
    <name evidence="2" type="ORF">FYK34_17880</name>
</gene>
<dbReference type="PROSITE" id="PS51257">
    <property type="entry name" value="PROKAR_LIPOPROTEIN"/>
    <property type="match status" value="1"/>
</dbReference>
<evidence type="ECO:0000313" key="2">
    <source>
        <dbReference type="EMBL" id="QEL57300.1"/>
    </source>
</evidence>
<protein>
    <recommendedName>
        <fullName evidence="4">Lipoprotein</fullName>
    </recommendedName>
</protein>
<keyword evidence="3" id="KW-1185">Reference proteome</keyword>
<feature type="signal peptide" evidence="1">
    <location>
        <begin position="1"/>
        <end position="18"/>
    </location>
</feature>
<sequence>MRPLFAASLLLIAATACARAPLAPPRPAALQLSMERDGEARRPLTMCLAADGSFAGASHEDGMTLSVSGRLTAARGTALPTVNLHLEKREGEARQRLDNQLALEAGKTLLGAMLLQVHPQDEASGVEPQQSSLTFYLEPLAACPPAPQP</sequence>